<gene>
    <name evidence="2" type="ORF">SNAT2548_LOCUS28847</name>
</gene>
<organism evidence="2 3">
    <name type="scientific">Symbiodinium natans</name>
    <dbReference type="NCBI Taxonomy" id="878477"/>
    <lineage>
        <taxon>Eukaryota</taxon>
        <taxon>Sar</taxon>
        <taxon>Alveolata</taxon>
        <taxon>Dinophyceae</taxon>
        <taxon>Suessiales</taxon>
        <taxon>Symbiodiniaceae</taxon>
        <taxon>Symbiodinium</taxon>
    </lineage>
</organism>
<reference evidence="2" key="1">
    <citation type="submission" date="2021-02" db="EMBL/GenBank/DDBJ databases">
        <authorList>
            <person name="Dougan E. K."/>
            <person name="Rhodes N."/>
            <person name="Thang M."/>
            <person name="Chan C."/>
        </authorList>
    </citation>
    <scope>NUCLEOTIDE SEQUENCE</scope>
</reference>
<dbReference type="EMBL" id="CAJNDS010002535">
    <property type="protein sequence ID" value="CAE7515408.1"/>
    <property type="molecule type" value="Genomic_DNA"/>
</dbReference>
<keyword evidence="1" id="KW-0812">Transmembrane</keyword>
<name>A0A812T5L9_9DINO</name>
<keyword evidence="3" id="KW-1185">Reference proteome</keyword>
<sequence>MRELLIKAQTILAIVYPHLAIAVFFSVCFFSAYAWTTWQVCGIEALTYWFFLHLFYQSVMAVLFAVVTETTHRERILAFVNSQDADSLVSAFRKMLKGVCDGDLLLDTGSRLKITFSSL</sequence>
<feature type="transmembrane region" description="Helical" evidence="1">
    <location>
        <begin position="12"/>
        <end position="35"/>
    </location>
</feature>
<keyword evidence="1" id="KW-1133">Transmembrane helix</keyword>
<proteinExistence type="predicted"/>
<accession>A0A812T5L9</accession>
<comment type="caution">
    <text evidence="2">The sequence shown here is derived from an EMBL/GenBank/DDBJ whole genome shotgun (WGS) entry which is preliminary data.</text>
</comment>
<evidence type="ECO:0000256" key="1">
    <source>
        <dbReference type="SAM" id="Phobius"/>
    </source>
</evidence>
<feature type="transmembrane region" description="Helical" evidence="1">
    <location>
        <begin position="47"/>
        <end position="67"/>
    </location>
</feature>
<dbReference type="Proteomes" id="UP000604046">
    <property type="component" value="Unassembled WGS sequence"/>
</dbReference>
<evidence type="ECO:0000313" key="2">
    <source>
        <dbReference type="EMBL" id="CAE7515408.1"/>
    </source>
</evidence>
<dbReference type="OrthoDB" id="424724at2759"/>
<protein>
    <submittedName>
        <fullName evidence="2">Uncharacterized protein</fullName>
    </submittedName>
</protein>
<evidence type="ECO:0000313" key="3">
    <source>
        <dbReference type="Proteomes" id="UP000604046"/>
    </source>
</evidence>
<dbReference type="AlphaFoldDB" id="A0A812T5L9"/>
<keyword evidence="1" id="KW-0472">Membrane</keyword>